<dbReference type="Pfam" id="PF24523">
    <property type="entry name" value="DUF7595"/>
    <property type="match status" value="1"/>
</dbReference>
<keyword evidence="4" id="KW-1185">Reference proteome</keyword>
<sequence>MSSPRKRLRTSTTAAAPALPYDLVLEIVARTDAATLIRCAACCKPLRREILSPGFVRRVCREPAAVVPPRLFGFLTCHDDPGSAAIPRRWPPPPATFSLAHPATPAAVRLSEKHLAPFFLPGGCGADLLDSSYKHLTSRNGLVVLRRRCTSVPRRSGICVYDPLTGGDHRRTFVTDPLRTVEEYSGCGLSMSFVLLTASDDGAIGGAGGLLLKADFRGLMYRSSTIQVQTVSLDAAGRREWSPVTRATCRRSHRSRLRHPCCSAVVLGSRIHWLMLFSGWWRDHLHVLTYDVATATAGSIELPTDRMTECCAADLWLSSTTDARLIIICKVQAQVIRVAAAACRRQLGAACRDRHGDSVTASGARGAAIIAVVALCVDLV</sequence>
<accession>A0A9W8CCD9</accession>
<dbReference type="PANTHER" id="PTHR35828">
    <property type="entry name" value="OS08G0203800 PROTEIN-RELATED"/>
    <property type="match status" value="1"/>
</dbReference>
<gene>
    <name evidence="3" type="ORF">BS78_K253200</name>
</gene>
<evidence type="ECO:0000259" key="1">
    <source>
        <dbReference type="Pfam" id="PF00646"/>
    </source>
</evidence>
<organism evidence="3 4">
    <name type="scientific">Paspalum vaginatum</name>
    <name type="common">seashore paspalum</name>
    <dbReference type="NCBI Taxonomy" id="158149"/>
    <lineage>
        <taxon>Eukaryota</taxon>
        <taxon>Viridiplantae</taxon>
        <taxon>Streptophyta</taxon>
        <taxon>Embryophyta</taxon>
        <taxon>Tracheophyta</taxon>
        <taxon>Spermatophyta</taxon>
        <taxon>Magnoliopsida</taxon>
        <taxon>Liliopsida</taxon>
        <taxon>Poales</taxon>
        <taxon>Poaceae</taxon>
        <taxon>PACMAD clade</taxon>
        <taxon>Panicoideae</taxon>
        <taxon>Andropogonodae</taxon>
        <taxon>Paspaleae</taxon>
        <taxon>Paspalinae</taxon>
        <taxon>Paspalum</taxon>
    </lineage>
</organism>
<dbReference type="Proteomes" id="UP001164776">
    <property type="component" value="Unassembled WGS sequence"/>
</dbReference>
<evidence type="ECO:0008006" key="5">
    <source>
        <dbReference type="Google" id="ProtNLM"/>
    </source>
</evidence>
<dbReference type="InterPro" id="IPR036047">
    <property type="entry name" value="F-box-like_dom_sf"/>
</dbReference>
<dbReference type="Pfam" id="PF00646">
    <property type="entry name" value="F-box"/>
    <property type="match status" value="1"/>
</dbReference>
<dbReference type="OrthoDB" id="694444at2759"/>
<evidence type="ECO:0000313" key="3">
    <source>
        <dbReference type="EMBL" id="KAJ1253463.1"/>
    </source>
</evidence>
<evidence type="ECO:0000259" key="2">
    <source>
        <dbReference type="Pfam" id="PF24523"/>
    </source>
</evidence>
<feature type="domain" description="F-box" evidence="1">
    <location>
        <begin position="19"/>
        <end position="55"/>
    </location>
</feature>
<comment type="caution">
    <text evidence="3">The sequence shown here is derived from an EMBL/GenBank/DDBJ whole genome shotgun (WGS) entry which is preliminary data.</text>
</comment>
<evidence type="ECO:0000313" key="4">
    <source>
        <dbReference type="Proteomes" id="UP001164776"/>
    </source>
</evidence>
<feature type="domain" description="DUF7595" evidence="2">
    <location>
        <begin position="126"/>
        <end position="336"/>
    </location>
</feature>
<dbReference type="PANTHER" id="PTHR35828:SF22">
    <property type="entry name" value="OS10G0103633 PROTEIN"/>
    <property type="match status" value="1"/>
</dbReference>
<protein>
    <recommendedName>
        <fullName evidence="5">F-box domain-containing protein</fullName>
    </recommendedName>
</protein>
<dbReference type="EMBL" id="MU631208">
    <property type="protein sequence ID" value="KAJ1253463.1"/>
    <property type="molecule type" value="Genomic_DNA"/>
</dbReference>
<dbReference type="SUPFAM" id="SSF81383">
    <property type="entry name" value="F-box domain"/>
    <property type="match status" value="1"/>
</dbReference>
<dbReference type="AlphaFoldDB" id="A0A9W8CCD9"/>
<dbReference type="InterPro" id="IPR001810">
    <property type="entry name" value="F-box_dom"/>
</dbReference>
<reference evidence="3 4" key="1">
    <citation type="submission" date="2022-10" db="EMBL/GenBank/DDBJ databases">
        <title>WGS assembly of Paspalum vaginatum 540-79.</title>
        <authorList>
            <person name="Sun G."/>
            <person name="Wase N."/>
            <person name="Shu S."/>
            <person name="Jenkins J."/>
            <person name="Zhou B."/>
            <person name="Torres-Rodriguez J."/>
            <person name="Chen C."/>
            <person name="Sandor L."/>
            <person name="Plott C."/>
            <person name="Yoshinga Y."/>
            <person name="Daum C."/>
            <person name="Qi P."/>
            <person name="Barry K."/>
            <person name="Lipzen A."/>
            <person name="Berry L."/>
            <person name="Pedersen C."/>
            <person name="Gottilla T."/>
            <person name="Foltz A."/>
            <person name="Yu H."/>
            <person name="O'Malley R."/>
            <person name="Zhang C."/>
            <person name="Devos K."/>
            <person name="Sigmon B."/>
            <person name="Yu B."/>
            <person name="Obata T."/>
            <person name="Schmutz J."/>
            <person name="Schnable J."/>
        </authorList>
    </citation>
    <scope>NUCLEOTIDE SEQUENCE [LARGE SCALE GENOMIC DNA]</scope>
    <source>
        <strain evidence="4">cv. 540-79</strain>
    </source>
</reference>
<dbReference type="InterPro" id="IPR056016">
    <property type="entry name" value="DUF7595"/>
</dbReference>
<name>A0A9W8CCD9_9POAL</name>
<proteinExistence type="predicted"/>